<dbReference type="Pfam" id="PF12945">
    <property type="entry name" value="PilZNR"/>
    <property type="match status" value="1"/>
</dbReference>
<sequence length="228" mass="25951">MVLPRIGHIIYIELDKQSETQQAGTLKTRISDMQGELAWIEIPIADSTGRSVVLPSGTPYKFWYIGPDGSHYHFYTTILGKGKDQIPTLMIKVPPKDKIIRTQRRNFVRVELQIEIAVMLNEKVRAYHFLAKTIDLSGGGLSFSCPVHYRLNEGDELNIWLCLPNKSTATIAHARVVGEVVRCKPPEEEGYPQWVSVKFTKVSEADRAQIVRSCYQRQLELRNKGILE</sequence>
<dbReference type="SUPFAM" id="SSF141371">
    <property type="entry name" value="PilZ domain-like"/>
    <property type="match status" value="1"/>
</dbReference>
<dbReference type="EMBL" id="JAFBEB010000001">
    <property type="protein sequence ID" value="MBM7588685.1"/>
    <property type="molecule type" value="Genomic_DNA"/>
</dbReference>
<organism evidence="3 4">
    <name type="scientific">Brevibacillus fulvus</name>
    <dbReference type="NCBI Taxonomy" id="1125967"/>
    <lineage>
        <taxon>Bacteria</taxon>
        <taxon>Bacillati</taxon>
        <taxon>Bacillota</taxon>
        <taxon>Bacilli</taxon>
        <taxon>Bacillales</taxon>
        <taxon>Paenibacillaceae</taxon>
        <taxon>Brevibacillus</taxon>
    </lineage>
</organism>
<keyword evidence="3" id="KW-0966">Cell projection</keyword>
<feature type="domain" description="Type III secretion system flagellar brake protein YcgR PilZN" evidence="2">
    <location>
        <begin position="6"/>
        <end position="94"/>
    </location>
</feature>
<dbReference type="Proteomes" id="UP000717624">
    <property type="component" value="Unassembled WGS sequence"/>
</dbReference>
<dbReference type="Gene3D" id="2.40.10.220">
    <property type="entry name" value="predicted glycosyltransferase like domains"/>
    <property type="match status" value="1"/>
</dbReference>
<dbReference type="RefSeq" id="WP_204516418.1">
    <property type="nucleotide sequence ID" value="NZ_BAABIN010000009.1"/>
</dbReference>
<feature type="domain" description="PilZ" evidence="1">
    <location>
        <begin position="103"/>
        <end position="216"/>
    </location>
</feature>
<evidence type="ECO:0000313" key="3">
    <source>
        <dbReference type="EMBL" id="MBM7588685.1"/>
    </source>
</evidence>
<name>A0A938Y040_9BACL</name>
<evidence type="ECO:0000313" key="4">
    <source>
        <dbReference type="Proteomes" id="UP000717624"/>
    </source>
</evidence>
<gene>
    <name evidence="3" type="ORF">JOD01_000271</name>
</gene>
<evidence type="ECO:0000259" key="1">
    <source>
        <dbReference type="Pfam" id="PF07238"/>
    </source>
</evidence>
<dbReference type="InterPro" id="IPR009875">
    <property type="entry name" value="PilZ_domain"/>
</dbReference>
<protein>
    <submittedName>
        <fullName evidence="3">C-di-GMP-binding flagellar brake protein YcgR</fullName>
    </submittedName>
</protein>
<keyword evidence="3" id="KW-0969">Cilium</keyword>
<keyword evidence="3" id="KW-0282">Flagellum</keyword>
<keyword evidence="4" id="KW-1185">Reference proteome</keyword>
<dbReference type="GO" id="GO:0035438">
    <property type="term" value="F:cyclic-di-GMP binding"/>
    <property type="evidence" value="ECO:0007669"/>
    <property type="project" value="InterPro"/>
</dbReference>
<proteinExistence type="predicted"/>
<accession>A0A938Y040</accession>
<comment type="caution">
    <text evidence="3">The sequence shown here is derived from an EMBL/GenBank/DDBJ whole genome shotgun (WGS) entry which is preliminary data.</text>
</comment>
<dbReference type="AlphaFoldDB" id="A0A938Y040"/>
<reference evidence="3" key="1">
    <citation type="submission" date="2021-01" db="EMBL/GenBank/DDBJ databases">
        <title>Genomic Encyclopedia of Type Strains, Phase IV (KMG-IV): sequencing the most valuable type-strain genomes for metagenomic binning, comparative biology and taxonomic classification.</title>
        <authorList>
            <person name="Goeker M."/>
        </authorList>
    </citation>
    <scope>NUCLEOTIDE SEQUENCE</scope>
    <source>
        <strain evidence="3">DSM 25523</strain>
    </source>
</reference>
<dbReference type="Pfam" id="PF07238">
    <property type="entry name" value="PilZ"/>
    <property type="match status" value="1"/>
</dbReference>
<evidence type="ECO:0000259" key="2">
    <source>
        <dbReference type="Pfam" id="PF12945"/>
    </source>
</evidence>
<dbReference type="InterPro" id="IPR009926">
    <property type="entry name" value="T3SS_YcgR_PilZN"/>
</dbReference>